<gene>
    <name evidence="1" type="ordered locus">FP2154</name>
</gene>
<keyword evidence="2" id="KW-1185">Reference proteome</keyword>
<dbReference type="OrthoDB" id="5702951at2"/>
<proteinExistence type="predicted"/>
<evidence type="ECO:0000313" key="1">
    <source>
        <dbReference type="EMBL" id="CAL44215.1"/>
    </source>
</evidence>
<dbReference type="EnsemblBacteria" id="CAL44215">
    <property type="protein sequence ID" value="CAL44215"/>
    <property type="gene ID" value="FP2154"/>
</dbReference>
<dbReference type="PATRIC" id="fig|402612.5.peg.2182"/>
<organism evidence="1 2">
    <name type="scientific">Flavobacterium psychrophilum (strain ATCC 49511 / DSM 21280 / CIP 103535 / JIP02/86)</name>
    <dbReference type="NCBI Taxonomy" id="402612"/>
    <lineage>
        <taxon>Bacteria</taxon>
        <taxon>Pseudomonadati</taxon>
        <taxon>Bacteroidota</taxon>
        <taxon>Flavobacteriia</taxon>
        <taxon>Flavobacteriales</taxon>
        <taxon>Flavobacteriaceae</taxon>
        <taxon>Flavobacterium</taxon>
    </lineage>
</organism>
<dbReference type="HOGENOM" id="CLU_1388432_0_0_10"/>
<dbReference type="GeneID" id="66551667"/>
<dbReference type="STRING" id="402612.FP2154"/>
<reference evidence="1 2" key="1">
    <citation type="journal article" date="2007" name="Nat. Biotechnol.">
        <title>Complete genome sequence of the fish pathogen Flavobacterium psychrophilum.</title>
        <authorList>
            <person name="Duchaud E."/>
            <person name="Boussaha M."/>
            <person name="Loux V."/>
            <person name="Bernardet J.F."/>
            <person name="Michel C."/>
            <person name="Kerouault B."/>
            <person name="Mondot S."/>
            <person name="Nicolas P."/>
            <person name="Bossy R."/>
            <person name="Caron C."/>
            <person name="Bessieres P."/>
            <person name="Gibrat J.F."/>
            <person name="Claverol S."/>
            <person name="Dumetz F."/>
            <person name="Le Henaff M."/>
            <person name="Benmansour A."/>
        </authorList>
    </citation>
    <scope>NUCLEOTIDE SEQUENCE [LARGE SCALE GENOMIC DNA]</scope>
    <source>
        <strain evidence="2">ATCC 49511 / DSM 21280 / CIP 103535 / JIP02/86</strain>
    </source>
</reference>
<sequence length="196" mass="22906">MQPGGNVAVWLNFFNENSIEIGFYKARKSTISEIPSDSIDYYIDKVLERNPESEWIKTTKLTNKIQFENWSIKYRKKYNWKFQTNINLTSNPSQIRIEKYNGEIFEIQNQNLSQDNCEMSTLPRSILIQNIKIQGETTNIIAQLDEDSIYSAFEKLDNENHTKEISIICTLNNKGRIENIIAKNDLEKVKLKITTD</sequence>
<evidence type="ECO:0000313" key="2">
    <source>
        <dbReference type="Proteomes" id="UP000006394"/>
    </source>
</evidence>
<dbReference type="KEGG" id="fps:FP2154"/>
<dbReference type="RefSeq" id="WP_011964251.1">
    <property type="nucleotide sequence ID" value="NC_009613.3"/>
</dbReference>
<accession>A6H1J1</accession>
<dbReference type="Proteomes" id="UP000006394">
    <property type="component" value="Chromosome"/>
</dbReference>
<name>A6H1J1_FLAPJ</name>
<dbReference type="AlphaFoldDB" id="A6H1J1"/>
<protein>
    <submittedName>
        <fullName evidence="1">Uncharacterized protein</fullName>
    </submittedName>
</protein>
<dbReference type="EMBL" id="AM398681">
    <property type="protein sequence ID" value="CAL44215.1"/>
    <property type="molecule type" value="Genomic_DNA"/>
</dbReference>